<dbReference type="RefSeq" id="WP_154673432.1">
    <property type="nucleotide sequence ID" value="NZ_LGTC01000001.1"/>
</dbReference>
<dbReference type="STRING" id="398512.Bccel_4209"/>
<evidence type="ECO:0000313" key="2">
    <source>
        <dbReference type="EMBL" id="KNY28935.1"/>
    </source>
</evidence>
<evidence type="ECO:0000313" key="3">
    <source>
        <dbReference type="Proteomes" id="UP000036923"/>
    </source>
</evidence>
<gene>
    <name evidence="2" type="ORF">Bccel_4209</name>
</gene>
<feature type="transmembrane region" description="Helical" evidence="1">
    <location>
        <begin position="12"/>
        <end position="34"/>
    </location>
</feature>
<accession>A0A0L6JTC8</accession>
<keyword evidence="1" id="KW-0812">Transmembrane</keyword>
<keyword evidence="3" id="KW-1185">Reference proteome</keyword>
<dbReference type="AlphaFoldDB" id="A0A0L6JTC8"/>
<feature type="transmembrane region" description="Helical" evidence="1">
    <location>
        <begin position="54"/>
        <end position="71"/>
    </location>
</feature>
<keyword evidence="1" id="KW-0472">Membrane</keyword>
<keyword evidence="1" id="KW-1133">Transmembrane helix</keyword>
<evidence type="ECO:0000256" key="1">
    <source>
        <dbReference type="SAM" id="Phobius"/>
    </source>
</evidence>
<feature type="transmembrane region" description="Helical" evidence="1">
    <location>
        <begin position="173"/>
        <end position="193"/>
    </location>
</feature>
<comment type="caution">
    <text evidence="2">The sequence shown here is derived from an EMBL/GenBank/DDBJ whole genome shotgun (WGS) entry which is preliminary data.</text>
</comment>
<organism evidence="2 3">
    <name type="scientific">Pseudobacteroides cellulosolvens ATCC 35603 = DSM 2933</name>
    <dbReference type="NCBI Taxonomy" id="398512"/>
    <lineage>
        <taxon>Bacteria</taxon>
        <taxon>Bacillati</taxon>
        <taxon>Bacillota</taxon>
        <taxon>Clostridia</taxon>
        <taxon>Eubacteriales</taxon>
        <taxon>Oscillospiraceae</taxon>
        <taxon>Pseudobacteroides</taxon>
    </lineage>
</organism>
<feature type="transmembrane region" description="Helical" evidence="1">
    <location>
        <begin position="142"/>
        <end position="166"/>
    </location>
</feature>
<dbReference type="PANTHER" id="PTHR37305:SF1">
    <property type="entry name" value="MEMBRANE PROTEIN"/>
    <property type="match status" value="1"/>
</dbReference>
<feature type="transmembrane region" description="Helical" evidence="1">
    <location>
        <begin position="92"/>
        <end position="122"/>
    </location>
</feature>
<protein>
    <submittedName>
        <fullName evidence="2">Uncharacterized protein</fullName>
    </submittedName>
</protein>
<reference evidence="3" key="1">
    <citation type="submission" date="2015-07" db="EMBL/GenBank/DDBJ databases">
        <title>Near-Complete Genome Sequence of the Cellulolytic Bacterium Bacteroides (Pseudobacteroides) cellulosolvens ATCC 35603.</title>
        <authorList>
            <person name="Dassa B."/>
            <person name="Utturkar S.M."/>
            <person name="Klingeman D.M."/>
            <person name="Hurt R.A."/>
            <person name="Keller M."/>
            <person name="Xu J."/>
            <person name="Reddy Y.H.K."/>
            <person name="Borovok I."/>
            <person name="Grinberg I.R."/>
            <person name="Lamed R."/>
            <person name="Zhivin O."/>
            <person name="Bayer E.A."/>
            <person name="Brown S.D."/>
        </authorList>
    </citation>
    <scope>NUCLEOTIDE SEQUENCE [LARGE SCALE GENOMIC DNA]</scope>
    <source>
        <strain evidence="3">DSM 2933</strain>
    </source>
</reference>
<dbReference type="Proteomes" id="UP000036923">
    <property type="component" value="Unassembled WGS sequence"/>
</dbReference>
<dbReference type="PANTHER" id="PTHR37305">
    <property type="entry name" value="INTEGRAL MEMBRANE PROTEIN-RELATED"/>
    <property type="match status" value="1"/>
</dbReference>
<dbReference type="Pfam" id="PF12730">
    <property type="entry name" value="ABC2_membrane_4"/>
    <property type="match status" value="1"/>
</dbReference>
<name>A0A0L6JTC8_9FIRM</name>
<sequence>MIKLFKNELRKFLGLRRIYIVYLVTMLFSLLSILSNNQKSALFTPISAIQLLNTTYIMAIVVSIFSYSFILETENKTIKILRMKSIQPAKILFAKFLVGIVGMLILFLTVLIGTTAIASLIYEIKGVDVTFLKMHLSKELAIPFIAKVYFFQFLCSIFVFSVSFFISIIFNNIIFTPIATTIFIMILDTLNMVKRYFSLVNYIPLNSNNVFRELVNQPDFSNLYRRTLVCLIYSALLFLLSAYVYRKKDITA</sequence>
<dbReference type="EMBL" id="LGTC01000001">
    <property type="protein sequence ID" value="KNY28935.1"/>
    <property type="molecule type" value="Genomic_DNA"/>
</dbReference>
<proteinExistence type="predicted"/>
<dbReference type="eggNOG" id="ENOG502ZW0D">
    <property type="taxonomic scope" value="Bacteria"/>
</dbReference>
<feature type="transmembrane region" description="Helical" evidence="1">
    <location>
        <begin position="223"/>
        <end position="245"/>
    </location>
</feature>